<evidence type="ECO:0000256" key="3">
    <source>
        <dbReference type="SAM" id="MobiDB-lite"/>
    </source>
</evidence>
<proteinExistence type="predicted"/>
<dbReference type="InterPro" id="IPR019734">
    <property type="entry name" value="TPR_rpt"/>
</dbReference>
<keyword evidence="1" id="KW-0677">Repeat</keyword>
<evidence type="ECO:0000313" key="4">
    <source>
        <dbReference type="EMBL" id="MEW9310383.1"/>
    </source>
</evidence>
<sequence>MSESETTPADAGPARSDDRDLDRVIAEFSQTIDRKPDAVDTLYERALAYHHKRAFPQAIADYDRVIALDSGHADALFKRSIVHRQLGAFDKATADFDRAVQLLWRRQVFPPAKEA</sequence>
<dbReference type="InterPro" id="IPR050498">
    <property type="entry name" value="Ycf3"/>
</dbReference>
<protein>
    <submittedName>
        <fullName evidence="4">Tetratricopeptide repeat protein</fullName>
    </submittedName>
</protein>
<evidence type="ECO:0000313" key="5">
    <source>
        <dbReference type="Proteomes" id="UP001555786"/>
    </source>
</evidence>
<accession>A0ABV3PXG8</accession>
<keyword evidence="5" id="KW-1185">Reference proteome</keyword>
<dbReference type="Pfam" id="PF13432">
    <property type="entry name" value="TPR_16"/>
    <property type="match status" value="1"/>
</dbReference>
<keyword evidence="2" id="KW-0802">TPR repeat</keyword>
<reference evidence="4 5" key="1">
    <citation type="submission" date="2024-07" db="EMBL/GenBank/DDBJ databases">
        <title>Description of Labrys sedimenti sp. nov., isolated from a diclofenac-degrading enrichment culture.</title>
        <authorList>
            <person name="Tancsics A."/>
            <person name="Csepanyi A."/>
        </authorList>
    </citation>
    <scope>NUCLEOTIDE SEQUENCE [LARGE SCALE GENOMIC DNA]</scope>
    <source>
        <strain evidence="4 5">LMG 23578</strain>
    </source>
</reference>
<dbReference type="SMART" id="SM00028">
    <property type="entry name" value="TPR"/>
    <property type="match status" value="2"/>
</dbReference>
<organism evidence="4 5">
    <name type="scientific">Labrys neptuniae</name>
    <dbReference type="NCBI Taxonomy" id="376174"/>
    <lineage>
        <taxon>Bacteria</taxon>
        <taxon>Pseudomonadati</taxon>
        <taxon>Pseudomonadota</taxon>
        <taxon>Alphaproteobacteria</taxon>
        <taxon>Hyphomicrobiales</taxon>
        <taxon>Xanthobacteraceae</taxon>
        <taxon>Labrys</taxon>
    </lineage>
</organism>
<dbReference type="SUPFAM" id="SSF48452">
    <property type="entry name" value="TPR-like"/>
    <property type="match status" value="1"/>
</dbReference>
<dbReference type="InterPro" id="IPR011990">
    <property type="entry name" value="TPR-like_helical_dom_sf"/>
</dbReference>
<dbReference type="PANTHER" id="PTHR44858:SF1">
    <property type="entry name" value="UDP-N-ACETYLGLUCOSAMINE--PEPTIDE N-ACETYLGLUCOSAMINYLTRANSFERASE SPINDLY-RELATED"/>
    <property type="match status" value="1"/>
</dbReference>
<dbReference type="EMBL" id="JBFNQD010000026">
    <property type="protein sequence ID" value="MEW9310383.1"/>
    <property type="molecule type" value="Genomic_DNA"/>
</dbReference>
<feature type="region of interest" description="Disordered" evidence="3">
    <location>
        <begin position="1"/>
        <end position="21"/>
    </location>
</feature>
<evidence type="ECO:0000256" key="1">
    <source>
        <dbReference type="ARBA" id="ARBA00022737"/>
    </source>
</evidence>
<dbReference type="Gene3D" id="1.25.40.10">
    <property type="entry name" value="Tetratricopeptide repeat domain"/>
    <property type="match status" value="1"/>
</dbReference>
<dbReference type="RefSeq" id="WP_367626808.1">
    <property type="nucleotide sequence ID" value="NZ_JBFNQD010000026.1"/>
</dbReference>
<comment type="caution">
    <text evidence="4">The sequence shown here is derived from an EMBL/GenBank/DDBJ whole genome shotgun (WGS) entry which is preliminary data.</text>
</comment>
<name>A0ABV3PXG8_9HYPH</name>
<dbReference type="PANTHER" id="PTHR44858">
    <property type="entry name" value="TETRATRICOPEPTIDE REPEAT PROTEIN 6"/>
    <property type="match status" value="1"/>
</dbReference>
<evidence type="ECO:0000256" key="2">
    <source>
        <dbReference type="ARBA" id="ARBA00022803"/>
    </source>
</evidence>
<gene>
    <name evidence="4" type="ORF">ABXS05_32895</name>
</gene>
<dbReference type="Proteomes" id="UP001555786">
    <property type="component" value="Unassembled WGS sequence"/>
</dbReference>